<accession>A0A1G7L3X1</accession>
<dbReference type="Proteomes" id="UP000198614">
    <property type="component" value="Unassembled WGS sequence"/>
</dbReference>
<name>A0A1G7L3X1_9ACTN</name>
<organism evidence="1 2">
    <name type="scientific">Streptomyces griseoaurantiacus</name>
    <dbReference type="NCBI Taxonomy" id="68213"/>
    <lineage>
        <taxon>Bacteria</taxon>
        <taxon>Bacillati</taxon>
        <taxon>Actinomycetota</taxon>
        <taxon>Actinomycetes</taxon>
        <taxon>Kitasatosporales</taxon>
        <taxon>Streptomycetaceae</taxon>
        <taxon>Streptomyces</taxon>
        <taxon>Streptomyces aurantiacus group</taxon>
    </lineage>
</organism>
<evidence type="ECO:0008006" key="3">
    <source>
        <dbReference type="Google" id="ProtNLM"/>
    </source>
</evidence>
<gene>
    <name evidence="1" type="ORF">SAMN05216260_10884</name>
</gene>
<reference evidence="1 2" key="1">
    <citation type="submission" date="2016-10" db="EMBL/GenBank/DDBJ databases">
        <authorList>
            <person name="de Groot N.N."/>
        </authorList>
    </citation>
    <scope>NUCLEOTIDE SEQUENCE [LARGE SCALE GENOMIC DNA]</scope>
    <source>
        <strain evidence="1 2">CGMCC 4.1859</strain>
    </source>
</reference>
<dbReference type="EMBL" id="FNAX01000008">
    <property type="protein sequence ID" value="SDF44046.1"/>
    <property type="molecule type" value="Genomic_DNA"/>
</dbReference>
<dbReference type="AlphaFoldDB" id="A0A1G7L3X1"/>
<dbReference type="OrthoDB" id="5194370at2"/>
<evidence type="ECO:0000313" key="2">
    <source>
        <dbReference type="Proteomes" id="UP000198614"/>
    </source>
</evidence>
<protein>
    <recommendedName>
        <fullName evidence="3">Oxidoreductase</fullName>
    </recommendedName>
</protein>
<evidence type="ECO:0000313" key="1">
    <source>
        <dbReference type="EMBL" id="SDF44046.1"/>
    </source>
</evidence>
<sequence>MRLEELGTTERQLWHSYARGHRVAPRPATPRGPRPSVRAEFLAALLLGAGPEPGPGERPALRLDGVSVTGTLDLEFAEVIAPVALTDCHFDEAPLLRGAQFRELVLSDCVLPGLSADTVQVRGRMVLSHCRLSGPLVLTRAEIHSDLDLRRTVITAPGRDAVRAVRLSTGGHLLCTGLTVHGLTRVTGAVVAGEFDLEGAHLSNPGGTALDAYHVHVTEDFTFHPGFRSEGRLILSGAQVAAALGFCGARLSNPGDIALEAVDVTVHRNADLGLGLTVEGGVQLDGTRVGTLLSFRDATVDHPSGTALSLRLVQARETDLRTRRPIDGTVDAGNAQLGVLHDAPDTWPTGLRLAHTAYDALATPLTAGERLAWLRRGTEGYVPQPYEQLAAAYRSLGHEDEARTVLLAKQRHRRSALPAHARLWGYVQDATVGYGYRPARAALWIIALLALGASFFSAHPPAPLEAGKAPPFSPVFYALDLLLPVIGFGQKAAFAPHGGGQLLAHTLTVAGWILATTLTAGVSRALSRQ</sequence>
<proteinExistence type="predicted"/>